<dbReference type="OrthoDB" id="8062956at2"/>
<reference evidence="2" key="1">
    <citation type="submission" date="2020-04" db="EMBL/GenBank/DDBJ databases">
        <title>Nitratireductor sp. nov. isolated from mangrove soil.</title>
        <authorList>
            <person name="Ye Y."/>
        </authorList>
    </citation>
    <scope>NUCLEOTIDE SEQUENCE</scope>
    <source>
        <strain evidence="2">SY7</strain>
    </source>
</reference>
<dbReference type="KEGG" id="niy:FQ775_16350"/>
<name>A0A5B8L2P6_9HYPH</name>
<sequence>MIFSNRLAAAILAAVMASSLAFAQDDRQEVDFAGGTLSVAKDGWERVLSFDGRELHRAYFIGVDRIVTVQETDVAIFEAGNGGNACGAYPIMVWQREDGDIETAITGEDCGAPSPAVANDRIYFVPYLRPGEETTMQAWTPDDGFQTAGTIAFAPQTGTDWSTFDAQAIGHPIDLFRNAAIYRAAEALLGEELFSVATGLLVAGAPEVDAEGLLTAQGCVPHACGAADTFIVVDPRNEKLYFAQKQPEPQPRLWPARWPDALLAKLPADFRP</sequence>
<evidence type="ECO:0000313" key="3">
    <source>
        <dbReference type="Proteomes" id="UP000321389"/>
    </source>
</evidence>
<feature type="signal peptide" evidence="1">
    <location>
        <begin position="1"/>
        <end position="23"/>
    </location>
</feature>
<protein>
    <submittedName>
        <fullName evidence="2">Uncharacterized protein</fullName>
    </submittedName>
</protein>
<keyword evidence="1" id="KW-0732">Signal</keyword>
<dbReference type="AlphaFoldDB" id="A0A5B8L2P6"/>
<organism evidence="2 3">
    <name type="scientific">Nitratireductor mangrovi</name>
    <dbReference type="NCBI Taxonomy" id="2599600"/>
    <lineage>
        <taxon>Bacteria</taxon>
        <taxon>Pseudomonadati</taxon>
        <taxon>Pseudomonadota</taxon>
        <taxon>Alphaproteobacteria</taxon>
        <taxon>Hyphomicrobiales</taxon>
        <taxon>Phyllobacteriaceae</taxon>
        <taxon>Nitratireductor</taxon>
    </lineage>
</organism>
<dbReference type="RefSeq" id="WP_146300459.1">
    <property type="nucleotide sequence ID" value="NZ_CP042301.2"/>
</dbReference>
<proteinExistence type="predicted"/>
<feature type="chain" id="PRO_5023050389" evidence="1">
    <location>
        <begin position="24"/>
        <end position="272"/>
    </location>
</feature>
<keyword evidence="3" id="KW-1185">Reference proteome</keyword>
<evidence type="ECO:0000313" key="2">
    <source>
        <dbReference type="EMBL" id="QDZ01818.1"/>
    </source>
</evidence>
<dbReference type="EMBL" id="CP042301">
    <property type="protein sequence ID" value="QDZ01818.1"/>
    <property type="molecule type" value="Genomic_DNA"/>
</dbReference>
<dbReference type="Proteomes" id="UP000321389">
    <property type="component" value="Chromosome"/>
</dbReference>
<accession>A0A5B8L2P6</accession>
<gene>
    <name evidence="2" type="ORF">FQ775_16350</name>
</gene>
<evidence type="ECO:0000256" key="1">
    <source>
        <dbReference type="SAM" id="SignalP"/>
    </source>
</evidence>